<accession>A0A0A9GWA5</accession>
<evidence type="ECO:0000313" key="1">
    <source>
        <dbReference type="EMBL" id="JAE29275.1"/>
    </source>
</evidence>
<sequence length="31" mass="3593">MVIRCYWFDKRVAGPRTSVLSPCFVFVKISS</sequence>
<dbReference type="AlphaFoldDB" id="A0A0A9GWA5"/>
<dbReference type="EMBL" id="GBRH01168621">
    <property type="protein sequence ID" value="JAE29275.1"/>
    <property type="molecule type" value="Transcribed_RNA"/>
</dbReference>
<proteinExistence type="predicted"/>
<organism evidence="1">
    <name type="scientific">Arundo donax</name>
    <name type="common">Giant reed</name>
    <name type="synonym">Donax arundinaceus</name>
    <dbReference type="NCBI Taxonomy" id="35708"/>
    <lineage>
        <taxon>Eukaryota</taxon>
        <taxon>Viridiplantae</taxon>
        <taxon>Streptophyta</taxon>
        <taxon>Embryophyta</taxon>
        <taxon>Tracheophyta</taxon>
        <taxon>Spermatophyta</taxon>
        <taxon>Magnoliopsida</taxon>
        <taxon>Liliopsida</taxon>
        <taxon>Poales</taxon>
        <taxon>Poaceae</taxon>
        <taxon>PACMAD clade</taxon>
        <taxon>Arundinoideae</taxon>
        <taxon>Arundineae</taxon>
        <taxon>Arundo</taxon>
    </lineage>
</organism>
<reference evidence="1" key="2">
    <citation type="journal article" date="2015" name="Data Brief">
        <title>Shoot transcriptome of the giant reed, Arundo donax.</title>
        <authorList>
            <person name="Barrero R.A."/>
            <person name="Guerrero F.D."/>
            <person name="Moolhuijzen P."/>
            <person name="Goolsby J.A."/>
            <person name="Tidwell J."/>
            <person name="Bellgard S.E."/>
            <person name="Bellgard M.I."/>
        </authorList>
    </citation>
    <scope>NUCLEOTIDE SEQUENCE</scope>
    <source>
        <tissue evidence="1">Shoot tissue taken approximately 20 cm above the soil surface</tissue>
    </source>
</reference>
<protein>
    <submittedName>
        <fullName evidence="1">Uncharacterized protein</fullName>
    </submittedName>
</protein>
<name>A0A0A9GWA5_ARUDO</name>
<reference evidence="1" key="1">
    <citation type="submission" date="2014-09" db="EMBL/GenBank/DDBJ databases">
        <authorList>
            <person name="Magalhaes I.L.F."/>
            <person name="Oliveira U."/>
            <person name="Santos F.R."/>
            <person name="Vidigal T.H.D.A."/>
            <person name="Brescovit A.D."/>
            <person name="Santos A.J."/>
        </authorList>
    </citation>
    <scope>NUCLEOTIDE SEQUENCE</scope>
    <source>
        <tissue evidence="1">Shoot tissue taken approximately 20 cm above the soil surface</tissue>
    </source>
</reference>